<evidence type="ECO:0000256" key="1">
    <source>
        <dbReference type="SAM" id="SignalP"/>
    </source>
</evidence>
<protein>
    <recommendedName>
        <fullName evidence="4">PEP-CTERM protein-sorting domain-containing protein</fullName>
    </recommendedName>
</protein>
<comment type="caution">
    <text evidence="2">The sequence shown here is derived from an EMBL/GenBank/DDBJ whole genome shotgun (WGS) entry which is preliminary data.</text>
</comment>
<keyword evidence="1" id="KW-0732">Signal</keyword>
<dbReference type="Proteomes" id="UP001597375">
    <property type="component" value="Unassembled WGS sequence"/>
</dbReference>
<name>A0ABW5D491_9BACT</name>
<dbReference type="RefSeq" id="WP_386818217.1">
    <property type="nucleotide sequence ID" value="NZ_JBHUIT010000002.1"/>
</dbReference>
<reference evidence="3" key="1">
    <citation type="journal article" date="2019" name="Int. J. Syst. Evol. Microbiol.">
        <title>The Global Catalogue of Microorganisms (GCM) 10K type strain sequencing project: providing services to taxonomists for standard genome sequencing and annotation.</title>
        <authorList>
            <consortium name="The Broad Institute Genomics Platform"/>
            <consortium name="The Broad Institute Genome Sequencing Center for Infectious Disease"/>
            <person name="Wu L."/>
            <person name="Ma J."/>
        </authorList>
    </citation>
    <scope>NUCLEOTIDE SEQUENCE [LARGE SCALE GENOMIC DNA]</scope>
    <source>
        <strain evidence="3">CGMCC 4.7106</strain>
    </source>
</reference>
<accession>A0ABW5D491</accession>
<feature type="signal peptide" evidence="1">
    <location>
        <begin position="1"/>
        <end position="28"/>
    </location>
</feature>
<keyword evidence="3" id="KW-1185">Reference proteome</keyword>
<feature type="chain" id="PRO_5045419317" description="PEP-CTERM protein-sorting domain-containing protein" evidence="1">
    <location>
        <begin position="29"/>
        <end position="214"/>
    </location>
</feature>
<organism evidence="2 3">
    <name type="scientific">Luteolibacter algae</name>
    <dbReference type="NCBI Taxonomy" id="454151"/>
    <lineage>
        <taxon>Bacteria</taxon>
        <taxon>Pseudomonadati</taxon>
        <taxon>Verrucomicrobiota</taxon>
        <taxon>Verrucomicrobiia</taxon>
        <taxon>Verrucomicrobiales</taxon>
        <taxon>Verrucomicrobiaceae</taxon>
        <taxon>Luteolibacter</taxon>
    </lineage>
</organism>
<sequence>MKKLNSYGVKPHKQFVSLFLVAAGMANGAVLFSNAIEGADPNDFDPYTTGQIVLEGLTVSGIGRGAGIASSNADDRYNARGFNETSAGESIADDAYFTLSLIPDAGKYIDFTDFVFTGQASDTGPTSIFVRSSLDMFAADLGSPTTDGGTINLSASTFQGVSSAVEFRIYGYGGTSAQGTFSINDFVFNGEVVPEPSVALLGAAGGLLLLRRRR</sequence>
<evidence type="ECO:0008006" key="4">
    <source>
        <dbReference type="Google" id="ProtNLM"/>
    </source>
</evidence>
<proteinExistence type="predicted"/>
<evidence type="ECO:0000313" key="3">
    <source>
        <dbReference type="Proteomes" id="UP001597375"/>
    </source>
</evidence>
<evidence type="ECO:0000313" key="2">
    <source>
        <dbReference type="EMBL" id="MFD2255560.1"/>
    </source>
</evidence>
<dbReference type="EMBL" id="JBHUIT010000002">
    <property type="protein sequence ID" value="MFD2255560.1"/>
    <property type="molecule type" value="Genomic_DNA"/>
</dbReference>
<gene>
    <name evidence="2" type="ORF">ACFSSA_02635</name>
</gene>